<keyword evidence="4" id="KW-1185">Reference proteome</keyword>
<sequence length="152" mass="15950">MVVLVANKVGAQRLYGRATECDTVRTLLSTVRSGASAVLVLHGEPGVGKTALLEYLTEQAAGFRIARVAGAESDIELAFAGLQQLCAPLMAHVDELPEPQREALSVAFGRGVGPTPDRFLVGLAVLSLLAAAADDQPLLCVVDDAQWLDVLT</sequence>
<dbReference type="STRING" id="1249101.BST21_21895"/>
<dbReference type="GO" id="GO:0004016">
    <property type="term" value="F:adenylate cyclase activity"/>
    <property type="evidence" value="ECO:0007669"/>
    <property type="project" value="TreeGrafter"/>
</dbReference>
<keyword evidence="2" id="KW-0067">ATP-binding</keyword>
<dbReference type="EMBL" id="AP022591">
    <property type="protein sequence ID" value="BBY44459.1"/>
    <property type="molecule type" value="Genomic_DNA"/>
</dbReference>
<dbReference type="PANTHER" id="PTHR16305:SF35">
    <property type="entry name" value="TRANSCRIPTIONAL ACTIVATOR DOMAIN"/>
    <property type="match status" value="1"/>
</dbReference>
<dbReference type="AlphaFoldDB" id="A0A1X0BL12"/>
<dbReference type="Gene3D" id="3.40.50.300">
    <property type="entry name" value="P-loop containing nucleotide triphosphate hydrolases"/>
    <property type="match status" value="1"/>
</dbReference>
<reference evidence="3 4" key="1">
    <citation type="journal article" date="2019" name="Emerg. Microbes Infect.">
        <title>Comprehensive subspecies identification of 175 nontuberculous mycobacteria species based on 7547 genomic profiles.</title>
        <authorList>
            <person name="Matsumoto Y."/>
            <person name="Kinjo T."/>
            <person name="Motooka D."/>
            <person name="Nabeya D."/>
            <person name="Jung N."/>
            <person name="Uechi K."/>
            <person name="Horii T."/>
            <person name="Iida T."/>
            <person name="Fujita J."/>
            <person name="Nakamura S."/>
        </authorList>
    </citation>
    <scope>NUCLEOTIDE SEQUENCE [LARGE SCALE GENOMIC DNA]</scope>
    <source>
        <strain evidence="3 4">JCM 18439</strain>
    </source>
</reference>
<organism evidence="3 4">
    <name type="scientific">Mycolicibacterium celeriflavum</name>
    <name type="common">Mycobacterium celeriflavum</name>
    <dbReference type="NCBI Taxonomy" id="1249101"/>
    <lineage>
        <taxon>Bacteria</taxon>
        <taxon>Bacillati</taxon>
        <taxon>Actinomycetota</taxon>
        <taxon>Actinomycetes</taxon>
        <taxon>Mycobacteriales</taxon>
        <taxon>Mycobacteriaceae</taxon>
        <taxon>Mycolicibacterium</taxon>
    </lineage>
</organism>
<evidence type="ECO:0000313" key="3">
    <source>
        <dbReference type="EMBL" id="BBY44459.1"/>
    </source>
</evidence>
<dbReference type="SUPFAM" id="SSF52540">
    <property type="entry name" value="P-loop containing nucleoside triphosphate hydrolases"/>
    <property type="match status" value="1"/>
</dbReference>
<name>A0A1X0BL12_MYCCF</name>
<keyword evidence="1" id="KW-0547">Nucleotide-binding</keyword>
<dbReference type="KEGG" id="mcee:MCEL_27540"/>
<proteinExistence type="predicted"/>
<dbReference type="Pfam" id="PF13191">
    <property type="entry name" value="AAA_16"/>
    <property type="match status" value="1"/>
</dbReference>
<protein>
    <submittedName>
        <fullName evidence="3">Uncharacterized protein</fullName>
    </submittedName>
</protein>
<evidence type="ECO:0000256" key="2">
    <source>
        <dbReference type="ARBA" id="ARBA00022840"/>
    </source>
</evidence>
<dbReference type="GO" id="GO:0005737">
    <property type="term" value="C:cytoplasm"/>
    <property type="evidence" value="ECO:0007669"/>
    <property type="project" value="TreeGrafter"/>
</dbReference>
<evidence type="ECO:0000313" key="4">
    <source>
        <dbReference type="Proteomes" id="UP000466431"/>
    </source>
</evidence>
<gene>
    <name evidence="3" type="ORF">MCEL_27540</name>
</gene>
<dbReference type="GO" id="GO:0005524">
    <property type="term" value="F:ATP binding"/>
    <property type="evidence" value="ECO:0007669"/>
    <property type="project" value="UniProtKB-KW"/>
</dbReference>
<dbReference type="InterPro" id="IPR041664">
    <property type="entry name" value="AAA_16"/>
</dbReference>
<dbReference type="PANTHER" id="PTHR16305">
    <property type="entry name" value="TESTICULAR SOLUBLE ADENYLYL CYCLASE"/>
    <property type="match status" value="1"/>
</dbReference>
<evidence type="ECO:0000256" key="1">
    <source>
        <dbReference type="ARBA" id="ARBA00022741"/>
    </source>
</evidence>
<dbReference type="Proteomes" id="UP000466431">
    <property type="component" value="Chromosome"/>
</dbReference>
<accession>A0A1X0BL12</accession>
<dbReference type="InterPro" id="IPR027417">
    <property type="entry name" value="P-loop_NTPase"/>
</dbReference>